<reference evidence="1" key="1">
    <citation type="journal article" date="2020" name="Nature">
        <title>Giant virus diversity and host interactions through global metagenomics.</title>
        <authorList>
            <person name="Schulz F."/>
            <person name="Roux S."/>
            <person name="Paez-Espino D."/>
            <person name="Jungbluth S."/>
            <person name="Walsh D.A."/>
            <person name="Denef V.J."/>
            <person name="McMahon K.D."/>
            <person name="Konstantinidis K.T."/>
            <person name="Eloe-Fadrosh E.A."/>
            <person name="Kyrpides N.C."/>
            <person name="Woyke T."/>
        </authorList>
    </citation>
    <scope>NUCLEOTIDE SEQUENCE</scope>
    <source>
        <strain evidence="1">GVMAG-M-3300023179-33</strain>
    </source>
</reference>
<name>A0A6C0EG45_9ZZZZ</name>
<dbReference type="EMBL" id="MN739828">
    <property type="protein sequence ID" value="QHT27732.1"/>
    <property type="molecule type" value="Genomic_DNA"/>
</dbReference>
<accession>A0A6C0EG45</accession>
<proteinExistence type="predicted"/>
<dbReference type="AlphaFoldDB" id="A0A6C0EG45"/>
<evidence type="ECO:0000313" key="1">
    <source>
        <dbReference type="EMBL" id="QHT27732.1"/>
    </source>
</evidence>
<sequence>MCQNIIDNDIRPIIIDVVEKIIIHIECKKMVSFNDFHNTIFIVQSINDKEYYNDITAIWWSSVDYFNFQVTYKNDILHFIYNYKNNYNTILSAKDAITLFNKS</sequence>
<protein>
    <submittedName>
        <fullName evidence="1">Uncharacterized protein</fullName>
    </submittedName>
</protein>
<organism evidence="1">
    <name type="scientific">viral metagenome</name>
    <dbReference type="NCBI Taxonomy" id="1070528"/>
    <lineage>
        <taxon>unclassified sequences</taxon>
        <taxon>metagenomes</taxon>
        <taxon>organismal metagenomes</taxon>
    </lineage>
</organism>